<feature type="domain" description="Pseudouridine synthase RsuA/RluA-like" evidence="5">
    <location>
        <begin position="92"/>
        <end position="241"/>
    </location>
</feature>
<dbReference type="Pfam" id="PF00849">
    <property type="entry name" value="PseudoU_synth_2"/>
    <property type="match status" value="1"/>
</dbReference>
<protein>
    <recommendedName>
        <fullName evidence="4">Pseudouridine synthase</fullName>
        <ecNumber evidence="4">5.4.99.-</ecNumber>
    </recommendedName>
</protein>
<keyword evidence="7" id="KW-1185">Reference proteome</keyword>
<evidence type="ECO:0000256" key="2">
    <source>
        <dbReference type="ARBA" id="ARBA00010876"/>
    </source>
</evidence>
<comment type="function">
    <text evidence="4">Responsible for synthesis of pseudouridine from uracil.</text>
</comment>
<dbReference type="InterPro" id="IPR006224">
    <property type="entry name" value="PsdUridine_synth_RluA-like_CS"/>
</dbReference>
<feature type="active site" evidence="3">
    <location>
        <position position="138"/>
    </location>
</feature>
<sequence>MKTSSNLWEYRLQSEDSGHKYLSILLHKFHFSAKLLQRLKQGERVWVNGQFTYLTARGKEGDLLSIQLVSDEEANLQGEDLPLDILYEDDYLLAVNKPVGQVVHPNRRYPEHTLANAVTGHWERKGENRLYRPIHRIDRNTSGVVVIAKNQFAHQQLAWQLERGHIHKRYLGFVEGVVPEDEGTIDDPIGFAPNSFIKRQIHPDGMTARTHFRVLRRYSCATFLEFILETGRTHQIRVHCEGFGHPLIGDDLYSGTKTLLDRHALHSSMYAFLHPSSGLPMVIRAPFPEDLRLLVIKLRDFVATTQE</sequence>
<evidence type="ECO:0000256" key="1">
    <source>
        <dbReference type="ARBA" id="ARBA00000073"/>
    </source>
</evidence>
<dbReference type="EMBL" id="CM001441">
    <property type="protein sequence ID" value="EHQ90430.1"/>
    <property type="molecule type" value="Genomic_DNA"/>
</dbReference>
<evidence type="ECO:0000313" key="6">
    <source>
        <dbReference type="EMBL" id="EHQ90430.1"/>
    </source>
</evidence>
<proteinExistence type="inferred from homology"/>
<dbReference type="AlphaFoldDB" id="H5XVX8"/>
<dbReference type="EC" id="5.4.99.-" evidence="4"/>
<dbReference type="GO" id="GO:0000455">
    <property type="term" value="P:enzyme-directed rRNA pseudouridine synthesis"/>
    <property type="evidence" value="ECO:0007669"/>
    <property type="project" value="TreeGrafter"/>
</dbReference>
<reference evidence="6 7" key="1">
    <citation type="submission" date="2011-11" db="EMBL/GenBank/DDBJ databases">
        <title>The Noncontiguous Finished genome of Desulfosporosinus youngiae DSM 17734.</title>
        <authorList>
            <consortium name="US DOE Joint Genome Institute (JGI-PGF)"/>
            <person name="Lucas S."/>
            <person name="Han J."/>
            <person name="Lapidus A."/>
            <person name="Cheng J.-F."/>
            <person name="Goodwin L."/>
            <person name="Pitluck S."/>
            <person name="Peters L."/>
            <person name="Ovchinnikova G."/>
            <person name="Lu M."/>
            <person name="Land M.L."/>
            <person name="Hauser L."/>
            <person name="Pester M."/>
            <person name="Spring S."/>
            <person name="Ollivier B."/>
            <person name="Rattei T."/>
            <person name="Klenk H.-P."/>
            <person name="Wagner M."/>
            <person name="Loy A."/>
            <person name="Woyke T.J."/>
        </authorList>
    </citation>
    <scope>NUCLEOTIDE SEQUENCE [LARGE SCALE GENOMIC DNA]</scope>
    <source>
        <strain evidence="6 7">DSM 17734</strain>
    </source>
</reference>
<dbReference type="GO" id="GO:0140098">
    <property type="term" value="F:catalytic activity, acting on RNA"/>
    <property type="evidence" value="ECO:0007669"/>
    <property type="project" value="UniProtKB-ARBA"/>
</dbReference>
<evidence type="ECO:0000256" key="4">
    <source>
        <dbReference type="RuleBase" id="RU362028"/>
    </source>
</evidence>
<evidence type="ECO:0000259" key="5">
    <source>
        <dbReference type="Pfam" id="PF00849"/>
    </source>
</evidence>
<dbReference type="NCBIfam" id="TIGR00005">
    <property type="entry name" value="rluA_subfam"/>
    <property type="match status" value="1"/>
</dbReference>
<gene>
    <name evidence="6" type="ORF">DesyoDRAFT_3408</name>
</gene>
<dbReference type="HOGENOM" id="CLU_016902_8_2_9"/>
<dbReference type="Proteomes" id="UP000005104">
    <property type="component" value="Chromosome"/>
</dbReference>
<dbReference type="PANTHER" id="PTHR21600">
    <property type="entry name" value="MITOCHONDRIAL RNA PSEUDOURIDINE SYNTHASE"/>
    <property type="match status" value="1"/>
</dbReference>
<dbReference type="GO" id="GO:0003723">
    <property type="term" value="F:RNA binding"/>
    <property type="evidence" value="ECO:0007669"/>
    <property type="project" value="InterPro"/>
</dbReference>
<dbReference type="CDD" id="cd02869">
    <property type="entry name" value="PseudoU_synth_RluA_like"/>
    <property type="match status" value="1"/>
</dbReference>
<dbReference type="InterPro" id="IPR006145">
    <property type="entry name" value="PsdUridine_synth_RsuA/RluA"/>
</dbReference>
<dbReference type="InterPro" id="IPR020103">
    <property type="entry name" value="PsdUridine_synth_cat_dom_sf"/>
</dbReference>
<accession>H5XVX8</accession>
<dbReference type="InterPro" id="IPR050188">
    <property type="entry name" value="RluA_PseudoU_synthase"/>
</dbReference>
<name>H5XVX8_9FIRM</name>
<dbReference type="SUPFAM" id="SSF55120">
    <property type="entry name" value="Pseudouridine synthase"/>
    <property type="match status" value="1"/>
</dbReference>
<dbReference type="eggNOG" id="COG0564">
    <property type="taxonomic scope" value="Bacteria"/>
</dbReference>
<dbReference type="InterPro" id="IPR006225">
    <property type="entry name" value="PsdUridine_synth_RluC/D"/>
</dbReference>
<comment type="similarity">
    <text evidence="2 4">Belongs to the pseudouridine synthase RluA family.</text>
</comment>
<dbReference type="RefSeq" id="WP_007784829.1">
    <property type="nucleotide sequence ID" value="NZ_CM001441.1"/>
</dbReference>
<dbReference type="STRING" id="768710.DesyoDRAFT_3408"/>
<organism evidence="6 7">
    <name type="scientific">Desulfosporosinus youngiae DSM 17734</name>
    <dbReference type="NCBI Taxonomy" id="768710"/>
    <lineage>
        <taxon>Bacteria</taxon>
        <taxon>Bacillati</taxon>
        <taxon>Bacillota</taxon>
        <taxon>Clostridia</taxon>
        <taxon>Eubacteriales</taxon>
        <taxon>Desulfitobacteriaceae</taxon>
        <taxon>Desulfosporosinus</taxon>
    </lineage>
</organism>
<evidence type="ECO:0000313" key="7">
    <source>
        <dbReference type="Proteomes" id="UP000005104"/>
    </source>
</evidence>
<dbReference type="GO" id="GO:0009982">
    <property type="term" value="F:pseudouridine synthase activity"/>
    <property type="evidence" value="ECO:0007669"/>
    <property type="project" value="InterPro"/>
</dbReference>
<evidence type="ECO:0000256" key="3">
    <source>
        <dbReference type="PIRSR" id="PIRSR606225-1"/>
    </source>
</evidence>
<dbReference type="OrthoDB" id="9807829at2"/>
<keyword evidence="4" id="KW-0413">Isomerase</keyword>
<dbReference type="PROSITE" id="PS01129">
    <property type="entry name" value="PSI_RLU"/>
    <property type="match status" value="1"/>
</dbReference>
<comment type="catalytic activity">
    <reaction evidence="1 4">
        <text>a uridine in RNA = a pseudouridine in RNA</text>
        <dbReference type="Rhea" id="RHEA:48348"/>
        <dbReference type="Rhea" id="RHEA-COMP:12068"/>
        <dbReference type="Rhea" id="RHEA-COMP:12069"/>
        <dbReference type="ChEBI" id="CHEBI:65314"/>
        <dbReference type="ChEBI" id="CHEBI:65315"/>
    </reaction>
</comment>
<dbReference type="PANTHER" id="PTHR21600:SF35">
    <property type="entry name" value="PSEUDOURIDINE SYNTHASE"/>
    <property type="match status" value="1"/>
</dbReference>
<dbReference type="Gene3D" id="3.30.2350.10">
    <property type="entry name" value="Pseudouridine synthase"/>
    <property type="match status" value="1"/>
</dbReference>